<dbReference type="PROSITE" id="PS50011">
    <property type="entry name" value="PROTEIN_KINASE_DOM"/>
    <property type="match status" value="1"/>
</dbReference>
<dbReference type="InterPro" id="IPR011009">
    <property type="entry name" value="Kinase-like_dom_sf"/>
</dbReference>
<dbReference type="PANTHER" id="PTHR44329">
    <property type="entry name" value="SERINE/THREONINE-PROTEIN KINASE TNNI3K-RELATED"/>
    <property type="match status" value="1"/>
</dbReference>
<evidence type="ECO:0000313" key="7">
    <source>
        <dbReference type="Proteomes" id="UP000285712"/>
    </source>
</evidence>
<evidence type="ECO:0000256" key="1">
    <source>
        <dbReference type="SAM" id="MobiDB-lite"/>
    </source>
</evidence>
<dbReference type="Proteomes" id="UP000285712">
    <property type="component" value="Unassembled WGS sequence"/>
</dbReference>
<dbReference type="EMBL" id="QUTG01006084">
    <property type="protein sequence ID" value="RHY84563.1"/>
    <property type="molecule type" value="Genomic_DNA"/>
</dbReference>
<dbReference type="InterPro" id="IPR000719">
    <property type="entry name" value="Prot_kinase_dom"/>
</dbReference>
<feature type="region of interest" description="Disordered" evidence="1">
    <location>
        <begin position="257"/>
        <end position="290"/>
    </location>
</feature>
<feature type="compositionally biased region" description="Polar residues" evidence="1">
    <location>
        <begin position="273"/>
        <end position="290"/>
    </location>
</feature>
<keyword evidence="2" id="KW-1133">Transmembrane helix</keyword>
<dbReference type="InterPro" id="IPR051681">
    <property type="entry name" value="Ser/Thr_Kinases-Pseudokinases"/>
</dbReference>
<dbReference type="SUPFAM" id="SSF56112">
    <property type="entry name" value="Protein kinase-like (PK-like)"/>
    <property type="match status" value="1"/>
</dbReference>
<evidence type="ECO:0000313" key="6">
    <source>
        <dbReference type="Proteomes" id="UP000285430"/>
    </source>
</evidence>
<proteinExistence type="predicted"/>
<keyword evidence="2" id="KW-0812">Transmembrane</keyword>
<evidence type="ECO:0000313" key="4">
    <source>
        <dbReference type="EMBL" id="RHY84563.1"/>
    </source>
</evidence>
<accession>A0A3R6ZAK7</accession>
<feature type="transmembrane region" description="Helical" evidence="2">
    <location>
        <begin position="84"/>
        <end position="113"/>
    </location>
</feature>
<organism evidence="4 7">
    <name type="scientific">Aphanomyces astaci</name>
    <name type="common">Crayfish plague agent</name>
    <dbReference type="NCBI Taxonomy" id="112090"/>
    <lineage>
        <taxon>Eukaryota</taxon>
        <taxon>Sar</taxon>
        <taxon>Stramenopiles</taxon>
        <taxon>Oomycota</taxon>
        <taxon>Saprolegniomycetes</taxon>
        <taxon>Saprolegniales</taxon>
        <taxon>Verrucalvaceae</taxon>
        <taxon>Aphanomyces</taxon>
    </lineage>
</organism>
<dbReference type="VEuPathDB" id="FungiDB:H257_03183"/>
<sequence>MLQKSVSQRAVHRAIALSGICTSNHLVLNQPIYISHMTVVTAAVLSVLVEPDTFPIVFIVYPIAVMLLSAFIKFVLHTRASFDLYFYFLLCMVDVSSLSLEAVVAQGSTAVVLRGRLQHTLLRIPQPVAIKLYTTLFVTDDEVHLFSKETACNAPEMIIGGNTKSAVYGPAADVYSLTVTLWHILVPGEAPWRGRSHFDVYTEIIQGQRPRLPPDLPPGCIELLESGWCPQPHDRQPIDVMVQRVLELYRPFAQQDMAPRQVNRSASKRRSSVLASSFLSKQNTTPPESE</sequence>
<feature type="transmembrane region" description="Helical" evidence="2">
    <location>
        <begin position="56"/>
        <end position="78"/>
    </location>
</feature>
<feature type="domain" description="Protein kinase" evidence="3">
    <location>
        <begin position="1"/>
        <end position="253"/>
    </location>
</feature>
<keyword evidence="2" id="KW-0472">Membrane</keyword>
<reference evidence="6 7" key="1">
    <citation type="submission" date="2018-08" db="EMBL/GenBank/DDBJ databases">
        <title>Aphanomyces genome sequencing and annotation.</title>
        <authorList>
            <person name="Minardi D."/>
            <person name="Oidtmann B."/>
            <person name="Van Der Giezen M."/>
            <person name="Studholme D.J."/>
        </authorList>
    </citation>
    <scope>NUCLEOTIDE SEQUENCE [LARGE SCALE GENOMIC DNA]</scope>
    <source>
        <strain evidence="5 6">Da</strain>
        <strain evidence="4 7">Sv</strain>
    </source>
</reference>
<dbReference type="EMBL" id="QUTH01000248">
    <property type="protein sequence ID" value="RHZ34529.1"/>
    <property type="molecule type" value="Genomic_DNA"/>
</dbReference>
<dbReference type="Proteomes" id="UP000285430">
    <property type="component" value="Unassembled WGS sequence"/>
</dbReference>
<comment type="caution">
    <text evidence="4">The sequence shown here is derived from an EMBL/GenBank/DDBJ whole genome shotgun (WGS) entry which is preliminary data.</text>
</comment>
<protein>
    <recommendedName>
        <fullName evidence="3">Protein kinase domain-containing protein</fullName>
    </recommendedName>
</protein>
<gene>
    <name evidence="4" type="ORF">DYB35_006906</name>
    <name evidence="5" type="ORF">DYB37_000056</name>
</gene>
<dbReference type="GO" id="GO:0005524">
    <property type="term" value="F:ATP binding"/>
    <property type="evidence" value="ECO:0007669"/>
    <property type="project" value="InterPro"/>
</dbReference>
<name>A0A3R6ZAK7_APHAT</name>
<dbReference type="Pfam" id="PF07714">
    <property type="entry name" value="PK_Tyr_Ser-Thr"/>
    <property type="match status" value="1"/>
</dbReference>
<dbReference type="AlphaFoldDB" id="A0A3R6ZAK7"/>
<evidence type="ECO:0000256" key="2">
    <source>
        <dbReference type="SAM" id="Phobius"/>
    </source>
</evidence>
<feature type="transmembrane region" description="Helical" evidence="2">
    <location>
        <begin position="32"/>
        <end position="49"/>
    </location>
</feature>
<evidence type="ECO:0000259" key="3">
    <source>
        <dbReference type="PROSITE" id="PS50011"/>
    </source>
</evidence>
<evidence type="ECO:0000313" key="5">
    <source>
        <dbReference type="EMBL" id="RHZ34529.1"/>
    </source>
</evidence>
<dbReference type="GO" id="GO:0004674">
    <property type="term" value="F:protein serine/threonine kinase activity"/>
    <property type="evidence" value="ECO:0007669"/>
    <property type="project" value="TreeGrafter"/>
</dbReference>
<dbReference type="Gene3D" id="1.10.510.10">
    <property type="entry name" value="Transferase(Phosphotransferase) domain 1"/>
    <property type="match status" value="1"/>
</dbReference>
<dbReference type="InterPro" id="IPR001245">
    <property type="entry name" value="Ser-Thr/Tyr_kinase_cat_dom"/>
</dbReference>